<dbReference type="InterPro" id="IPR005337">
    <property type="entry name" value="RapZ-like"/>
</dbReference>
<dbReference type="Pfam" id="PF22740">
    <property type="entry name" value="PapZ_C"/>
    <property type="match status" value="1"/>
</dbReference>
<name>A0A1G8L6A7_9ACTN</name>
<gene>
    <name evidence="2" type="ORF">SAMN05421505_16211</name>
</gene>
<dbReference type="RefSeq" id="WP_093176147.1">
    <property type="nucleotide sequence ID" value="NZ_FNCN01000062.1"/>
</dbReference>
<evidence type="ECO:0000313" key="2">
    <source>
        <dbReference type="EMBL" id="SDI51273.1"/>
    </source>
</evidence>
<dbReference type="PANTHER" id="PTHR30448">
    <property type="entry name" value="RNASE ADAPTER PROTEIN RAPZ"/>
    <property type="match status" value="1"/>
</dbReference>
<dbReference type="Proteomes" id="UP000198923">
    <property type="component" value="Unassembled WGS sequence"/>
</dbReference>
<dbReference type="AlphaFoldDB" id="A0A1G8L6A7"/>
<dbReference type="STRING" id="504805.SAMN05421505_16211"/>
<dbReference type="EMBL" id="FNCN01000062">
    <property type="protein sequence ID" value="SDI51273.1"/>
    <property type="molecule type" value="Genomic_DNA"/>
</dbReference>
<dbReference type="OrthoDB" id="3217588at2"/>
<protein>
    <submittedName>
        <fullName evidence="2">UPF0042 nucleotide-binding protein</fullName>
    </submittedName>
</protein>
<reference evidence="2 3" key="1">
    <citation type="submission" date="2016-10" db="EMBL/GenBank/DDBJ databases">
        <authorList>
            <person name="de Groot N.N."/>
        </authorList>
    </citation>
    <scope>NUCLEOTIDE SEQUENCE [LARGE SCALE GENOMIC DNA]</scope>
    <source>
        <strain evidence="2 3">CPCC 201354</strain>
    </source>
</reference>
<accession>A0A1G8L6A7</accession>
<evidence type="ECO:0000313" key="3">
    <source>
        <dbReference type="Proteomes" id="UP000198923"/>
    </source>
</evidence>
<dbReference type="GO" id="GO:0005524">
    <property type="term" value="F:ATP binding"/>
    <property type="evidence" value="ECO:0007669"/>
    <property type="project" value="InterPro"/>
</dbReference>
<dbReference type="PANTHER" id="PTHR30448:SF0">
    <property type="entry name" value="RNASE ADAPTER PROTEIN RAPZ"/>
    <property type="match status" value="1"/>
</dbReference>
<organism evidence="2 3">
    <name type="scientific">Sinosporangium album</name>
    <dbReference type="NCBI Taxonomy" id="504805"/>
    <lineage>
        <taxon>Bacteria</taxon>
        <taxon>Bacillati</taxon>
        <taxon>Actinomycetota</taxon>
        <taxon>Actinomycetes</taxon>
        <taxon>Streptosporangiales</taxon>
        <taxon>Streptosporangiaceae</taxon>
        <taxon>Sinosporangium</taxon>
    </lineage>
</organism>
<feature type="domain" description="RapZ C-terminal" evidence="1">
    <location>
        <begin position="2"/>
        <end position="111"/>
    </location>
</feature>
<proteinExistence type="predicted"/>
<evidence type="ECO:0000259" key="1">
    <source>
        <dbReference type="Pfam" id="PF22740"/>
    </source>
</evidence>
<sequence>MIRLISFGYLHSTPPLADRVEDVRAKLRDPARARNVLDLDGYHPRVQEIVRTTPGAEELLGELERYALSRSTATLAIGCAGGKHRACALIELLAGRLKARGRDVEVEHRHAHLPRVLKDS</sequence>
<keyword evidence="3" id="KW-1185">Reference proteome</keyword>
<dbReference type="InterPro" id="IPR053931">
    <property type="entry name" value="RapZ_C"/>
</dbReference>